<proteinExistence type="predicted"/>
<dbReference type="EMBL" id="FNON01000008">
    <property type="protein sequence ID" value="SDZ03428.1"/>
    <property type="molecule type" value="Genomic_DNA"/>
</dbReference>
<evidence type="ECO:0000256" key="1">
    <source>
        <dbReference type="ARBA" id="ARBA00023239"/>
    </source>
</evidence>
<dbReference type="InterPro" id="IPR032466">
    <property type="entry name" value="Metal_Hydrolase"/>
</dbReference>
<dbReference type="PANTHER" id="PTHR21240">
    <property type="entry name" value="2-AMINO-3-CARBOXYLMUCONATE-6-SEMIALDEHYDE DECARBOXYLASE"/>
    <property type="match status" value="1"/>
</dbReference>
<dbReference type="AlphaFoldDB" id="A0A1H3PR08"/>
<feature type="domain" description="Amidohydrolase-related" evidence="2">
    <location>
        <begin position="19"/>
        <end position="291"/>
    </location>
</feature>
<dbReference type="Proteomes" id="UP000199515">
    <property type="component" value="Unassembled WGS sequence"/>
</dbReference>
<sequence>MLDEQVPGWLRSLGLDGLVDLHVHFLPKSVMDKVWGYFDHASEHYGTAWPIHYRTPEADRLATLRELGVKRFAPLVYPHKPGMAAWLTEWALDFAARVPDAVPTGTFYPEAGAESVVDSALRAGARCFKAHVQVGAYDPRDPLLDGVWGALADAGVPAVVHCGHGPLKGDYTGLSVFGEVLARHPRLTAVLAHAAMPEYDAAFELMRRYPRVHLDTTMVGVPFAEATAPLPADWADRLVEFADRIVLGTDFPNIPYSYATQLQAIDGWAADDRLGAEFLRGVLHDTPLRLLSA</sequence>
<organism evidence="3 4">
    <name type="scientific">Amycolatopsis xylanica</name>
    <dbReference type="NCBI Taxonomy" id="589385"/>
    <lineage>
        <taxon>Bacteria</taxon>
        <taxon>Bacillati</taxon>
        <taxon>Actinomycetota</taxon>
        <taxon>Actinomycetes</taxon>
        <taxon>Pseudonocardiales</taxon>
        <taxon>Pseudonocardiaceae</taxon>
        <taxon>Amycolatopsis</taxon>
    </lineage>
</organism>
<evidence type="ECO:0000313" key="4">
    <source>
        <dbReference type="Proteomes" id="UP000199515"/>
    </source>
</evidence>
<name>A0A1H3PR08_9PSEU</name>
<dbReference type="InterPro" id="IPR006680">
    <property type="entry name" value="Amidohydro-rel"/>
</dbReference>
<accession>A0A1H3PR08</accession>
<keyword evidence="4" id="KW-1185">Reference proteome</keyword>
<protein>
    <recommendedName>
        <fullName evidence="2">Amidohydrolase-related domain-containing protein</fullName>
    </recommendedName>
</protein>
<dbReference type="RefSeq" id="WP_091295978.1">
    <property type="nucleotide sequence ID" value="NZ_FNON01000008.1"/>
</dbReference>
<evidence type="ECO:0000259" key="2">
    <source>
        <dbReference type="Pfam" id="PF04909"/>
    </source>
</evidence>
<evidence type="ECO:0000313" key="3">
    <source>
        <dbReference type="EMBL" id="SDZ03428.1"/>
    </source>
</evidence>
<keyword evidence="1" id="KW-0456">Lyase</keyword>
<dbReference type="GO" id="GO:0005737">
    <property type="term" value="C:cytoplasm"/>
    <property type="evidence" value="ECO:0007669"/>
    <property type="project" value="TreeGrafter"/>
</dbReference>
<dbReference type="Pfam" id="PF04909">
    <property type="entry name" value="Amidohydro_2"/>
    <property type="match status" value="1"/>
</dbReference>
<dbReference type="InterPro" id="IPR032465">
    <property type="entry name" value="ACMSD"/>
</dbReference>
<dbReference type="GO" id="GO:0019748">
    <property type="term" value="P:secondary metabolic process"/>
    <property type="evidence" value="ECO:0007669"/>
    <property type="project" value="TreeGrafter"/>
</dbReference>
<dbReference type="OrthoDB" id="5172791at2"/>
<dbReference type="SUPFAM" id="SSF51556">
    <property type="entry name" value="Metallo-dependent hydrolases"/>
    <property type="match status" value="1"/>
</dbReference>
<dbReference type="PANTHER" id="PTHR21240:SF28">
    <property type="entry name" value="ISO-OROTATE DECARBOXYLASE (EUROFUNG)"/>
    <property type="match status" value="1"/>
</dbReference>
<dbReference type="STRING" id="589385.SAMN05421504_108360"/>
<dbReference type="Gene3D" id="3.20.20.140">
    <property type="entry name" value="Metal-dependent hydrolases"/>
    <property type="match status" value="1"/>
</dbReference>
<dbReference type="CDD" id="cd01292">
    <property type="entry name" value="metallo-dependent_hydrolases"/>
    <property type="match status" value="1"/>
</dbReference>
<dbReference type="GO" id="GO:0016787">
    <property type="term" value="F:hydrolase activity"/>
    <property type="evidence" value="ECO:0007669"/>
    <property type="project" value="InterPro"/>
</dbReference>
<reference evidence="3 4" key="1">
    <citation type="submission" date="2016-10" db="EMBL/GenBank/DDBJ databases">
        <authorList>
            <person name="de Groot N.N."/>
        </authorList>
    </citation>
    <scope>NUCLEOTIDE SEQUENCE [LARGE SCALE GENOMIC DNA]</scope>
    <source>
        <strain evidence="3 4">CPCC 202699</strain>
    </source>
</reference>
<gene>
    <name evidence="3" type="ORF">SAMN05421504_108360</name>
</gene>
<dbReference type="GO" id="GO:0016831">
    <property type="term" value="F:carboxy-lyase activity"/>
    <property type="evidence" value="ECO:0007669"/>
    <property type="project" value="InterPro"/>
</dbReference>